<sequence>MRSALAIAAAATMITATACSSGGTTAGGGEGIADQIQIQAVNDQTGAVAYAGTGASRGAALAIEEINEQAFLGDGVTITMEQSDPAGEIDRAVAEVTTAAGNPEISAILGPTMGQQAAAVAPIVNQREVPTIFTQSGSDGVVTGDYTFRATAPMESYYGTAMQWLADNDLTDISVIYNATFPTFATLGADVVPAEAEDRGITVGTSIEAQSTTQDFTGQAQQIASADPQAVVMLLTAPQSVTFLSQLRRAGYDGQVVGTSVQSAGNVEAAGAAADGLVYPVDYSPAMDSETAQQFASAFEAKYGEQPDLYDAEGYDAMWWLARGIQASGSSSREGIQQGLTQVAEDGFTGAMGDITFEGNDMRVPGVMIQWENGQETLVS</sequence>
<proteinExistence type="inferred from homology"/>
<evidence type="ECO:0000256" key="1">
    <source>
        <dbReference type="ARBA" id="ARBA00010062"/>
    </source>
</evidence>
<evidence type="ECO:0000259" key="4">
    <source>
        <dbReference type="Pfam" id="PF13458"/>
    </source>
</evidence>
<gene>
    <name evidence="5" type="ORF">GIY30_23215</name>
</gene>
<dbReference type="EMBL" id="WMBR01000010">
    <property type="protein sequence ID" value="MXP24237.1"/>
    <property type="molecule type" value="Genomic_DNA"/>
</dbReference>
<dbReference type="Pfam" id="PF13458">
    <property type="entry name" value="Peripla_BP_6"/>
    <property type="match status" value="1"/>
</dbReference>
<evidence type="ECO:0000256" key="3">
    <source>
        <dbReference type="SAM" id="SignalP"/>
    </source>
</evidence>
<keyword evidence="2 3" id="KW-0732">Signal</keyword>
<dbReference type="SUPFAM" id="SSF53822">
    <property type="entry name" value="Periplasmic binding protein-like I"/>
    <property type="match status" value="1"/>
</dbReference>
<dbReference type="Proteomes" id="UP000475545">
    <property type="component" value="Unassembled WGS sequence"/>
</dbReference>
<dbReference type="InterPro" id="IPR028081">
    <property type="entry name" value="Leu-bd"/>
</dbReference>
<dbReference type="PANTHER" id="PTHR30483:SF6">
    <property type="entry name" value="PERIPLASMIC BINDING PROTEIN OF ABC TRANSPORTER FOR NATURAL AMINO ACIDS"/>
    <property type="match status" value="1"/>
</dbReference>
<dbReference type="AlphaFoldDB" id="A0A6L7GXF9"/>
<protein>
    <submittedName>
        <fullName evidence="5">ABC transporter substrate-binding protein</fullName>
    </submittedName>
</protein>
<name>A0A6L7GXF9_9ACTN</name>
<feature type="signal peptide" evidence="3">
    <location>
        <begin position="1"/>
        <end position="18"/>
    </location>
</feature>
<comment type="similarity">
    <text evidence="1">Belongs to the leucine-binding protein family.</text>
</comment>
<reference evidence="5 6" key="1">
    <citation type="submission" date="2019-11" db="EMBL/GenBank/DDBJ databases">
        <title>Gordonia sp. nov., a novel actinobacterium isolated from mangrove soil in Hainan.</title>
        <authorList>
            <person name="Huang X."/>
            <person name="Xie Y."/>
            <person name="Chu X."/>
            <person name="Xiao K."/>
        </authorList>
    </citation>
    <scope>NUCLEOTIDE SEQUENCE [LARGE SCALE GENOMIC DNA]</scope>
    <source>
        <strain evidence="5 6">HNM0687</strain>
    </source>
</reference>
<dbReference type="Gene3D" id="3.40.50.2300">
    <property type="match status" value="2"/>
</dbReference>
<accession>A0A6L7GXF9</accession>
<feature type="chain" id="PRO_5026916465" evidence="3">
    <location>
        <begin position="19"/>
        <end position="380"/>
    </location>
</feature>
<dbReference type="InterPro" id="IPR051010">
    <property type="entry name" value="BCAA_transport"/>
</dbReference>
<dbReference type="PANTHER" id="PTHR30483">
    <property type="entry name" value="LEUCINE-SPECIFIC-BINDING PROTEIN"/>
    <property type="match status" value="1"/>
</dbReference>
<evidence type="ECO:0000313" key="5">
    <source>
        <dbReference type="EMBL" id="MXP24237.1"/>
    </source>
</evidence>
<keyword evidence="6" id="KW-1185">Reference proteome</keyword>
<comment type="caution">
    <text evidence="5">The sequence shown here is derived from an EMBL/GenBank/DDBJ whole genome shotgun (WGS) entry which is preliminary data.</text>
</comment>
<dbReference type="InterPro" id="IPR028082">
    <property type="entry name" value="Peripla_BP_I"/>
</dbReference>
<organism evidence="5 6">
    <name type="scientific">Gordonia mangrovi</name>
    <dbReference type="NCBI Taxonomy" id="2665643"/>
    <lineage>
        <taxon>Bacteria</taxon>
        <taxon>Bacillati</taxon>
        <taxon>Actinomycetota</taxon>
        <taxon>Actinomycetes</taxon>
        <taxon>Mycobacteriales</taxon>
        <taxon>Gordoniaceae</taxon>
        <taxon>Gordonia</taxon>
    </lineage>
</organism>
<dbReference type="PROSITE" id="PS51257">
    <property type="entry name" value="PROKAR_LIPOPROTEIN"/>
    <property type="match status" value="1"/>
</dbReference>
<feature type="domain" description="Leucine-binding protein" evidence="4">
    <location>
        <begin position="36"/>
        <end position="364"/>
    </location>
</feature>
<evidence type="ECO:0000313" key="6">
    <source>
        <dbReference type="Proteomes" id="UP000475545"/>
    </source>
</evidence>
<evidence type="ECO:0000256" key="2">
    <source>
        <dbReference type="ARBA" id="ARBA00022729"/>
    </source>
</evidence>